<proteinExistence type="predicted"/>
<evidence type="ECO:0000313" key="5">
    <source>
        <dbReference type="Proteomes" id="UP001162541"/>
    </source>
</evidence>
<dbReference type="GO" id="GO:0016757">
    <property type="term" value="F:glycosyltransferase activity"/>
    <property type="evidence" value="ECO:0007669"/>
    <property type="project" value="InterPro"/>
</dbReference>
<dbReference type="InterPro" id="IPR005069">
    <property type="entry name" value="Nucl-diP-sugar_transferase"/>
</dbReference>
<evidence type="ECO:0000313" key="3">
    <source>
        <dbReference type="EMBL" id="OAE28739.1"/>
    </source>
</evidence>
<reference evidence="2" key="2">
    <citation type="journal article" date="2019" name="Curr. Biol.">
        <title>Chromatin organization in early land plants reveals an ancestral association between H3K27me3, transposons, and constitutive heterochromatin.</title>
        <authorList>
            <person name="Montgomery S.A."/>
            <person name="Tanizawa Y."/>
            <person name="Galik B."/>
            <person name="Wang N."/>
            <person name="Ito T."/>
            <person name="Mochizuki T."/>
            <person name="Akimcheva S."/>
            <person name="Bowman J."/>
            <person name="Cognat V."/>
            <person name="Drouard L."/>
            <person name="Ekker H."/>
            <person name="Houng S."/>
            <person name="Kohchi T."/>
            <person name="Lin S."/>
            <person name="Liu L.D."/>
            <person name="Nakamura Y."/>
            <person name="Valeeva L.R."/>
            <person name="Shakirov E.V."/>
            <person name="Shippen D.E."/>
            <person name="Wei W."/>
            <person name="Yagura M."/>
            <person name="Yamaoka S."/>
            <person name="Yamato K.T."/>
            <person name="Liu C."/>
            <person name="Berger F."/>
        </authorList>
    </citation>
    <scope>NUCLEOTIDE SEQUENCE [LARGE SCALE GENOMIC DNA]</scope>
    <source>
        <strain evidence="2">Tak-1</strain>
    </source>
</reference>
<keyword evidence="4" id="KW-1185">Reference proteome</keyword>
<dbReference type="Pfam" id="PF03407">
    <property type="entry name" value="Nucleotid_trans"/>
    <property type="match status" value="1"/>
</dbReference>
<evidence type="ECO:0000313" key="2">
    <source>
        <dbReference type="EMBL" id="BBN14552.1"/>
    </source>
</evidence>
<dbReference type="Proteomes" id="UP000077202">
    <property type="component" value="Unassembled WGS sequence"/>
</dbReference>
<evidence type="ECO:0000313" key="4">
    <source>
        <dbReference type="Proteomes" id="UP000077202"/>
    </source>
</evidence>
<dbReference type="InterPro" id="IPR044575">
    <property type="entry name" value="RAY1-like"/>
</dbReference>
<sequence>MENRVLWLLWLTGAFFLGTAFYTSRLMSIMWVAPRTIESLEERSPYGWLSAPVEELAVTIFTAPGPLVGDVGFRQKMAIQSWLRLVPCPKVVLLGQHSSLTDFAAGKSHVTVEDDIDFTFSGQAMFHGMVQRALRVQSGVVVMIDSELILLPHVSVVLRSLHAVDHDWLLTGLPRTVDDFPYSLRDDWLQAHGVQIEDEKVNAYVKANGNWIIGGVAQFWAWNANSRPLHAGVMPPFVFKQGQHDSWLLAEALTSKYRLVIDGTEALNVFRIVNTMDGNEPKKTREIRGNIELASTYGSYHFRPSKLSDVPFKLVTCGGLQSKTFCIVNLSQQPCVCSALHLPIKARGEQDLRESSRTRWPQTQEHFRSWLDLFLQRDAKLLNNWKSTESSLIVGSDSWTQKVMNFLTQRMLGPSTLPTKQGLDCGCDNQASNRRVLSEKSDFVESESIEEVPYSLENLLKKRASAENVVILAVVGNSYRDMLMNWVCRLKHLNVSNYLVSAIDDDIYRFAVHQGLPVFKSRITMNVSRNECHFGTQCFQKVTKMKSRTVLEILKLGYHVLFSDVDVYWFQDPSQELMAFGPGHMCAQTDQWNASEPLNQPRRLNSGFYFVWSDNRTIAAFSNIVQHAANSEKSEQPSFYDVLCGNGGIYTVGNDLCVQPIFNVTVHFLDPAKYPNGAFQRLWEKKNVREVCEAQGCRVLHNNWVSGRKKKLERQFTTGLWDYDAKTRLCTRSWG</sequence>
<dbReference type="Proteomes" id="UP001162541">
    <property type="component" value="Chromosome 6"/>
</dbReference>
<evidence type="ECO:0000259" key="1">
    <source>
        <dbReference type="Pfam" id="PF03407"/>
    </source>
</evidence>
<dbReference type="PANTHER" id="PTHR47483">
    <property type="entry name" value="BETA-ARABINOFURANOSYLTRANSFERASE RAY1"/>
    <property type="match status" value="1"/>
</dbReference>
<gene>
    <name evidence="3" type="ORF">AXG93_1617s1240</name>
    <name evidence="2" type="ORF">Mp_6g12540</name>
</gene>
<dbReference type="EMBL" id="AP019871">
    <property type="protein sequence ID" value="BBN14552.1"/>
    <property type="molecule type" value="Genomic_DNA"/>
</dbReference>
<reference evidence="5" key="3">
    <citation type="journal article" date="2020" name="Curr. Biol.">
        <title>Chromatin organization in early land plants reveals an ancestral association between H3K27me3, transposons, and constitutive heterochromatin.</title>
        <authorList>
            <person name="Montgomery S.A."/>
            <person name="Tanizawa Y."/>
            <person name="Galik B."/>
            <person name="Wang N."/>
            <person name="Ito T."/>
            <person name="Mochizuki T."/>
            <person name="Akimcheva S."/>
            <person name="Bowman J.L."/>
            <person name="Cognat V."/>
            <person name="Marechal-Drouard L."/>
            <person name="Ekker H."/>
            <person name="Hong S.F."/>
            <person name="Kohchi T."/>
            <person name="Lin S.S."/>
            <person name="Liu L.D."/>
            <person name="Nakamura Y."/>
            <person name="Valeeva L.R."/>
            <person name="Shakirov E.V."/>
            <person name="Shippen D.E."/>
            <person name="Wei W.L."/>
            <person name="Yagura M."/>
            <person name="Yamaoka S."/>
            <person name="Yamato K.T."/>
            <person name="Liu C."/>
            <person name="Berger F."/>
        </authorList>
    </citation>
    <scope>NUCLEOTIDE SEQUENCE [LARGE SCALE GENOMIC DNA]</scope>
    <source>
        <strain evidence="5">Tak-1</strain>
    </source>
</reference>
<organism evidence="3 4">
    <name type="scientific">Marchantia polymorpha subsp. ruderalis</name>
    <dbReference type="NCBI Taxonomy" id="1480154"/>
    <lineage>
        <taxon>Eukaryota</taxon>
        <taxon>Viridiplantae</taxon>
        <taxon>Streptophyta</taxon>
        <taxon>Embryophyta</taxon>
        <taxon>Marchantiophyta</taxon>
        <taxon>Marchantiopsida</taxon>
        <taxon>Marchantiidae</taxon>
        <taxon>Marchantiales</taxon>
        <taxon>Marchantiaceae</taxon>
        <taxon>Marchantia</taxon>
    </lineage>
</organism>
<accession>A0A176W6T0</accession>
<dbReference type="AlphaFoldDB" id="A0A176W6T0"/>
<protein>
    <recommendedName>
        <fullName evidence="1">Nucleotide-diphospho-sugar transferase domain-containing protein</fullName>
    </recommendedName>
</protein>
<dbReference type="PANTHER" id="PTHR47483:SF1">
    <property type="entry name" value="BETA-ARABINOFURANOSYLTRANSFERASE RAY1"/>
    <property type="match status" value="1"/>
</dbReference>
<name>A0A176W6T0_MARPO</name>
<feature type="domain" description="Nucleotide-diphospho-sugar transferase" evidence="1">
    <location>
        <begin position="495"/>
        <end position="714"/>
    </location>
</feature>
<reference evidence="3 4" key="1">
    <citation type="submission" date="2016-03" db="EMBL/GenBank/DDBJ databases">
        <title>Mechanisms controlling the formation of the plant cell surface in tip-growing cells are functionally conserved among land plants.</title>
        <authorList>
            <person name="Honkanen S."/>
            <person name="Jones V.A."/>
            <person name="Morieri G."/>
            <person name="Champion C."/>
            <person name="Hetherington A.J."/>
            <person name="Kelly S."/>
            <person name="Saint-Marcoux D."/>
            <person name="Proust H."/>
            <person name="Prescott H."/>
            <person name="Dolan L."/>
        </authorList>
    </citation>
    <scope>NUCLEOTIDE SEQUENCE [LARGE SCALE GENOMIC DNA]</scope>
    <source>
        <strain evidence="4">cv. Tak-1 and cv. Tak-2</strain>
        <tissue evidence="3">Whole gametophyte</tissue>
    </source>
</reference>
<dbReference type="EMBL" id="LVLJ01001677">
    <property type="protein sequence ID" value="OAE28739.1"/>
    <property type="molecule type" value="Genomic_DNA"/>
</dbReference>